<name>A0A225CBT6_9MICO</name>
<comment type="caution">
    <text evidence="1">The sequence shown here is derived from an EMBL/GenBank/DDBJ whole genome shotgun (WGS) entry which is preliminary data.</text>
</comment>
<evidence type="ECO:0000313" key="1">
    <source>
        <dbReference type="EMBL" id="OQJ64138.1"/>
    </source>
</evidence>
<reference evidence="1" key="1">
    <citation type="submission" date="2017-08" db="EMBL/GenBank/DDBJ databases">
        <title>Genomes of multiple Clavibacter strains from different subspecies.</title>
        <authorList>
            <person name="Yuan X.-K."/>
            <person name="Li X.-S."/>
            <person name="Nie J."/>
            <person name="De Boer S.H."/>
        </authorList>
    </citation>
    <scope>NUCLEOTIDE SEQUENCE [LARGE SCALE GENOMIC DNA]</scope>
    <source>
        <strain evidence="1">ATCC 33566</strain>
    </source>
</reference>
<dbReference type="Proteomes" id="UP000215316">
    <property type="component" value="Unassembled WGS sequence"/>
</dbReference>
<dbReference type="EMBL" id="MZMQ01000001">
    <property type="protein sequence ID" value="OQJ64138.1"/>
    <property type="molecule type" value="Genomic_DNA"/>
</dbReference>
<dbReference type="AlphaFoldDB" id="A0A225CBT6"/>
<proteinExistence type="predicted"/>
<dbReference type="OrthoDB" id="5125376at2"/>
<keyword evidence="2" id="KW-1185">Reference proteome</keyword>
<accession>A0A225CBT6</accession>
<sequence>MSRARRTRRPVGRLHAALLVGLTVILLGSGGTAVHALWASSATTGSSVRAATVSVTSTGFDQLSGAVTSSSPSRTATVVVKNTGTVQSPWTGTVSATASATADRTLASGTKVVAWSTTASSCSATTSVGSGSVSGTWASPPTVSGTLAGGAHSTWCVRTTASGFPTSGSASVTGTLGVVLGSGTWTGRASTSATQTAAGPTVSGGFRCEPTDGNWYVFVAWDTSVAPSDSNYGVMVNGTRIATSQGSYGKAAITRDQVPSTLAADGTVPVSVDLLDGNGAKVRQVANGTVVAFEQSGARGFRCS</sequence>
<gene>
    <name evidence="1" type="ORF">B5P24_14580</name>
</gene>
<dbReference type="RefSeq" id="WP_094130883.1">
    <property type="nucleotide sequence ID" value="NZ_CP040788.1"/>
</dbReference>
<protein>
    <submittedName>
        <fullName evidence="1">Uncharacterized protein</fullName>
    </submittedName>
</protein>
<evidence type="ECO:0000313" key="2">
    <source>
        <dbReference type="Proteomes" id="UP000215316"/>
    </source>
</evidence>
<organism evidence="1 2">
    <name type="scientific">Clavibacter tessellarius</name>
    <dbReference type="NCBI Taxonomy" id="31965"/>
    <lineage>
        <taxon>Bacteria</taxon>
        <taxon>Bacillati</taxon>
        <taxon>Actinomycetota</taxon>
        <taxon>Actinomycetes</taxon>
        <taxon>Micrococcales</taxon>
        <taxon>Microbacteriaceae</taxon>
        <taxon>Clavibacter</taxon>
    </lineage>
</organism>